<evidence type="ECO:0008006" key="3">
    <source>
        <dbReference type="Google" id="ProtNLM"/>
    </source>
</evidence>
<protein>
    <recommendedName>
        <fullName evidence="3">InlB B-repeat-containing protein</fullName>
    </recommendedName>
</protein>
<dbReference type="InterPro" id="IPR011044">
    <property type="entry name" value="Quino_amine_DH_bsu"/>
</dbReference>
<proteinExistence type="predicted"/>
<name>A0A7L7KPZ9_9MOLU</name>
<accession>A0A7L7KPZ9</accession>
<dbReference type="Proteomes" id="UP000514720">
    <property type="component" value="Chromosome"/>
</dbReference>
<keyword evidence="2" id="KW-1185">Reference proteome</keyword>
<evidence type="ECO:0000313" key="2">
    <source>
        <dbReference type="Proteomes" id="UP000514720"/>
    </source>
</evidence>
<dbReference type="PROSITE" id="PS51257">
    <property type="entry name" value="PROKAR_LIPOPROTEIN"/>
    <property type="match status" value="1"/>
</dbReference>
<dbReference type="EMBL" id="CP048914">
    <property type="protein sequence ID" value="QMS84266.1"/>
    <property type="molecule type" value="Genomic_DNA"/>
</dbReference>
<reference evidence="1 2" key="1">
    <citation type="submission" date="2020-02" db="EMBL/GenBank/DDBJ databases">
        <authorList>
            <person name="Zheng R.K."/>
            <person name="Sun C.M."/>
        </authorList>
    </citation>
    <scope>NUCLEOTIDE SEQUENCE [LARGE SCALE GENOMIC DNA]</scope>
    <source>
        <strain evidence="2">zrk13</strain>
    </source>
</reference>
<organism evidence="1 2">
    <name type="scientific">Candidatus Xianfuyuplasma coldseepsis</name>
    <dbReference type="NCBI Taxonomy" id="2782163"/>
    <lineage>
        <taxon>Bacteria</taxon>
        <taxon>Bacillati</taxon>
        <taxon>Mycoplasmatota</taxon>
        <taxon>Mollicutes</taxon>
        <taxon>Candidatus Izemoplasmatales</taxon>
        <taxon>Candidatus Izemoplasmataceae</taxon>
        <taxon>Candidatus Xianfuyuplasma</taxon>
    </lineage>
</organism>
<gene>
    <name evidence="1" type="ORF">G4Z02_00425</name>
</gene>
<dbReference type="AlphaFoldDB" id="A0A7L7KPZ9"/>
<dbReference type="InterPro" id="IPR011047">
    <property type="entry name" value="Quinoprotein_ADH-like_sf"/>
</dbReference>
<dbReference type="RefSeq" id="WP_258877874.1">
    <property type="nucleotide sequence ID" value="NZ_CP048914.1"/>
</dbReference>
<sequence length="729" mass="84517">MKKIYFVAILLVVSITLIGCESKDDFGECSVEQVYVDGSCVNREDNMKTITFLDYDERIIENIEVYTLEELQNSQYPSNPEKDGYVFIGWDVTLDEVSVYEDVTLKAIYEIGVFEISYISLEGDLLSKVSYEFGSILEYEMIPNGLCGEDYTQKVEFNLPPTMPGNDLEYTVLCELNSYSLTIFGFEDEVLYTENFSSGENHGVEIGDEFYIYYDFGTSEITLPALENHVFTGWSEMLPDIMPNYDINIYAEFIPERLITGSNLYPRDVFGRDVLVYDDYLITSAPFYLNNVGSVYVYKFSDSNYERIISNPLQDDGSHFGKSLLSINNYIVVYSDSEVYFGNEKYTRYYVYDLNDASYERIFIAKSFNTHDDYIFASEFNEITGKAELNIYKMSDEEYKRTINYDGISAKTEINAGYFYENYFVVTYKEQFNENMYIYKLDDSNYEYQIPNMQDENNNFYTPEFHNLENGYFSVADRDGVVTLRRYDDELFVKTFSVNLENEFLNGVILKGENLTVFTGGSIYMFDIMNQENVKIIPLESQMINGETIYQHYNIFDNYILVMYRYRSEYYDDFTSVDLYKFDDNSYKKSITLTYSYSDIRIEENKLIIVSGDHDTSTVFEIFDLVDESNNKTLSVSSDFLEYLRYDIYNNYLIIASYRAGAIGVVNLSSTSSDLSQDIILIAKVDGSYFGSGINTEGDYLIVHAERYNTYQGALLLYSIEDIVSNGQD</sequence>
<dbReference type="KEGG" id="xcl:G4Z02_00425"/>
<evidence type="ECO:0000313" key="1">
    <source>
        <dbReference type="EMBL" id="QMS84266.1"/>
    </source>
</evidence>
<dbReference type="SUPFAM" id="SSF50969">
    <property type="entry name" value="YVTN repeat-like/Quinoprotein amine dehydrogenase"/>
    <property type="match status" value="1"/>
</dbReference>
<dbReference type="SUPFAM" id="SSF50998">
    <property type="entry name" value="Quinoprotein alcohol dehydrogenase-like"/>
    <property type="match status" value="1"/>
</dbReference>